<protein>
    <submittedName>
        <fullName evidence="1">Uncharacterized protein</fullName>
    </submittedName>
</protein>
<dbReference type="Ensembl" id="ENSTGUT00000026505.1">
    <property type="protein sequence ID" value="ENSTGUP00000030024.1"/>
    <property type="gene ID" value="ENSTGUG00000026935.1"/>
</dbReference>
<dbReference type="InParanoid" id="A0A674H608"/>
<accession>A0A674H608</accession>
<evidence type="ECO:0000313" key="2">
    <source>
        <dbReference type="Proteomes" id="UP000007754"/>
    </source>
</evidence>
<dbReference type="GeneTree" id="ENSGT00950000185966"/>
<organism evidence="1 2">
    <name type="scientific">Taeniopygia guttata</name>
    <name type="common">Zebra finch</name>
    <name type="synonym">Poephila guttata</name>
    <dbReference type="NCBI Taxonomy" id="59729"/>
    <lineage>
        <taxon>Eukaryota</taxon>
        <taxon>Metazoa</taxon>
        <taxon>Chordata</taxon>
        <taxon>Craniata</taxon>
        <taxon>Vertebrata</taxon>
        <taxon>Euteleostomi</taxon>
        <taxon>Archelosauria</taxon>
        <taxon>Archosauria</taxon>
        <taxon>Dinosauria</taxon>
        <taxon>Saurischia</taxon>
        <taxon>Theropoda</taxon>
        <taxon>Coelurosauria</taxon>
        <taxon>Aves</taxon>
        <taxon>Neognathae</taxon>
        <taxon>Neoaves</taxon>
        <taxon>Telluraves</taxon>
        <taxon>Australaves</taxon>
        <taxon>Passeriformes</taxon>
        <taxon>Passeroidea</taxon>
        <taxon>Estrildidae</taxon>
        <taxon>Estrildinae</taxon>
        <taxon>Taeniopygia</taxon>
    </lineage>
</organism>
<reference evidence="1" key="3">
    <citation type="submission" date="2025-09" db="UniProtKB">
        <authorList>
            <consortium name="Ensembl"/>
        </authorList>
    </citation>
    <scope>IDENTIFICATION</scope>
</reference>
<reference evidence="1" key="2">
    <citation type="submission" date="2025-08" db="UniProtKB">
        <authorList>
            <consortium name="Ensembl"/>
        </authorList>
    </citation>
    <scope>IDENTIFICATION</scope>
</reference>
<dbReference type="AlphaFoldDB" id="A0A674H608"/>
<keyword evidence="2" id="KW-1185">Reference proteome</keyword>
<reference evidence="1 2" key="1">
    <citation type="journal article" date="2010" name="Nature">
        <title>The genome of a songbird.</title>
        <authorList>
            <person name="Warren W.C."/>
            <person name="Clayton D.F."/>
            <person name="Ellegren H."/>
            <person name="Arnold A.P."/>
            <person name="Hillier L.W."/>
            <person name="Kunstner A."/>
            <person name="Searle S."/>
            <person name="White S."/>
            <person name="Vilella A.J."/>
            <person name="Fairley S."/>
            <person name="Heger A."/>
            <person name="Kong L."/>
            <person name="Ponting C.P."/>
            <person name="Jarvis E.D."/>
            <person name="Mello C.V."/>
            <person name="Minx P."/>
            <person name="Lovell P."/>
            <person name="Velho T.A."/>
            <person name="Ferris M."/>
            <person name="Balakrishnan C.N."/>
            <person name="Sinha S."/>
            <person name="Blatti C."/>
            <person name="London S.E."/>
            <person name="Li Y."/>
            <person name="Lin Y.C."/>
            <person name="George J."/>
            <person name="Sweedler J."/>
            <person name="Southey B."/>
            <person name="Gunaratne P."/>
            <person name="Watson M."/>
            <person name="Nam K."/>
            <person name="Backstrom N."/>
            <person name="Smeds L."/>
            <person name="Nabholz B."/>
            <person name="Itoh Y."/>
            <person name="Whitney O."/>
            <person name="Pfenning A.R."/>
            <person name="Howard J."/>
            <person name="Volker M."/>
            <person name="Skinner B.M."/>
            <person name="Griffin D.K."/>
            <person name="Ye L."/>
            <person name="McLaren W.M."/>
            <person name="Flicek P."/>
            <person name="Quesada V."/>
            <person name="Velasco G."/>
            <person name="Lopez-Otin C."/>
            <person name="Puente X.S."/>
            <person name="Olender T."/>
            <person name="Lancet D."/>
            <person name="Smit A.F."/>
            <person name="Hubley R."/>
            <person name="Konkel M.K."/>
            <person name="Walker J.A."/>
            <person name="Batzer M.A."/>
            <person name="Gu W."/>
            <person name="Pollock D.D."/>
            <person name="Chen L."/>
            <person name="Cheng Z."/>
            <person name="Eichler E.E."/>
            <person name="Stapley J."/>
            <person name="Slate J."/>
            <person name="Ekblom R."/>
            <person name="Birkhead T."/>
            <person name="Burke T."/>
            <person name="Burt D."/>
            <person name="Scharff C."/>
            <person name="Adam I."/>
            <person name="Richard H."/>
            <person name="Sultan M."/>
            <person name="Soldatov A."/>
            <person name="Lehrach H."/>
            <person name="Edwards S.V."/>
            <person name="Yang S.P."/>
            <person name="Li X."/>
            <person name="Graves T."/>
            <person name="Fulton L."/>
            <person name="Nelson J."/>
            <person name="Chinwalla A."/>
            <person name="Hou S."/>
            <person name="Mardis E.R."/>
            <person name="Wilson R.K."/>
        </authorList>
    </citation>
    <scope>NUCLEOTIDE SEQUENCE [LARGE SCALE GENOMIC DNA]</scope>
</reference>
<dbReference type="Proteomes" id="UP000007754">
    <property type="component" value="Chromosome 19"/>
</dbReference>
<evidence type="ECO:0000313" key="1">
    <source>
        <dbReference type="Ensembl" id="ENSTGUP00000030024.1"/>
    </source>
</evidence>
<proteinExistence type="predicted"/>
<name>A0A674H608_TAEGU</name>
<sequence length="114" mass="12834">TFVVTAAFRSTGWFARSENSTCITSYSIFPGVMISRSSDSTSFFASSLSQLIKLKAMTSPRCWTSMLSCKQSLCRISSHWVVCKGKNISTMNMTFASFSRRKSNNHVTYGYFIF</sequence>